<dbReference type="SUPFAM" id="SSF55785">
    <property type="entry name" value="PYP-like sensor domain (PAS domain)"/>
    <property type="match status" value="1"/>
</dbReference>
<dbReference type="InterPro" id="IPR050351">
    <property type="entry name" value="BphY/WalK/GraS-like"/>
</dbReference>
<dbReference type="GO" id="GO:0005886">
    <property type="term" value="C:plasma membrane"/>
    <property type="evidence" value="ECO:0007669"/>
    <property type="project" value="UniProtKB-SubCell"/>
</dbReference>
<dbReference type="Pfam" id="PF01590">
    <property type="entry name" value="GAF"/>
    <property type="match status" value="1"/>
</dbReference>
<dbReference type="PROSITE" id="PS50046">
    <property type="entry name" value="PHYTOCHROME_2"/>
    <property type="match status" value="1"/>
</dbReference>
<dbReference type="EC" id="2.7.13.3" evidence="4"/>
<dbReference type="InterPro" id="IPR043150">
    <property type="entry name" value="Phytochrome_PHY_sf"/>
</dbReference>
<dbReference type="Pfam" id="PF00512">
    <property type="entry name" value="HisKA"/>
    <property type="match status" value="1"/>
</dbReference>
<evidence type="ECO:0000256" key="1">
    <source>
        <dbReference type="ARBA" id="ARBA00000085"/>
    </source>
</evidence>
<dbReference type="Gene3D" id="3.30.450.40">
    <property type="match status" value="1"/>
</dbReference>
<dbReference type="Pfam" id="PF08446">
    <property type="entry name" value="PAS_2"/>
    <property type="match status" value="1"/>
</dbReference>
<keyword evidence="8" id="KW-0808">Transferase</keyword>
<evidence type="ECO:0000256" key="3">
    <source>
        <dbReference type="ARBA" id="ARBA00006402"/>
    </source>
</evidence>
<dbReference type="GO" id="GO:0009584">
    <property type="term" value="P:detection of visible light"/>
    <property type="evidence" value="ECO:0007669"/>
    <property type="project" value="InterPro"/>
</dbReference>
<dbReference type="InterPro" id="IPR029016">
    <property type="entry name" value="GAF-like_dom_sf"/>
</dbReference>
<dbReference type="PANTHER" id="PTHR42878:SF15">
    <property type="entry name" value="BACTERIOPHYTOCHROME"/>
    <property type="match status" value="1"/>
</dbReference>
<dbReference type="Gene3D" id="1.10.287.130">
    <property type="match status" value="1"/>
</dbReference>
<keyword evidence="11" id="KW-0675">Receptor</keyword>
<dbReference type="Pfam" id="PF02518">
    <property type="entry name" value="HATPase_c"/>
    <property type="match status" value="1"/>
</dbReference>
<dbReference type="EMBL" id="JAAIVB010000068">
    <property type="protein sequence ID" value="NEX63162.1"/>
    <property type="molecule type" value="Genomic_DNA"/>
</dbReference>
<evidence type="ECO:0000256" key="2">
    <source>
        <dbReference type="ARBA" id="ARBA00004429"/>
    </source>
</evidence>
<organism evidence="14 15">
    <name type="scientific">Noviherbaspirillum galbum</name>
    <dbReference type="NCBI Taxonomy" id="2709383"/>
    <lineage>
        <taxon>Bacteria</taxon>
        <taxon>Pseudomonadati</taxon>
        <taxon>Pseudomonadota</taxon>
        <taxon>Betaproteobacteria</taxon>
        <taxon>Burkholderiales</taxon>
        <taxon>Oxalobacteraceae</taxon>
        <taxon>Noviherbaspirillum</taxon>
    </lineage>
</organism>
<dbReference type="SUPFAM" id="SSF55874">
    <property type="entry name" value="ATPase domain of HSP90 chaperone/DNA topoisomerase II/histidine kinase"/>
    <property type="match status" value="1"/>
</dbReference>
<dbReference type="InterPro" id="IPR013654">
    <property type="entry name" value="PAS_2"/>
</dbReference>
<evidence type="ECO:0000313" key="14">
    <source>
        <dbReference type="EMBL" id="NEX63162.1"/>
    </source>
</evidence>
<dbReference type="InterPro" id="IPR036097">
    <property type="entry name" value="HisK_dim/P_sf"/>
</dbReference>
<sequence>MAVTDPQPELDLSRCDSEPIRIPGSVQQHGFLVALHDDADKIAQASANIGELTGTALDAEALSGRPLSEAIGDHASRLVHAELARLAIGQQVIYLCTTSIGESDCFDVLAHRNDGLLILDFEQVPRKSADFRLLYTFISRFLSRLSDKDDVEDLSRHAIEEIKDLTRFGRVMVYRFDSDGHGHVLAESCDPGYATYLNHRFPASDVPRQARELYLHNRIRLIPDAHYQPSRLVPGLNPLSGAPTDLTYSTLRSVSPIHLQYMRNMGTPASMSVSLIVKGKLWGLISCHHAEPRFVSFETRAACEHLAQVLALRIESREDVDEYDIRLDLRRSLVGLLSKLSRGPNFIESVRAVEPELLRFAGATGAALLFDDRLELFGDTPPQEDVAKMIEWIGANSHGDSFHTDSFGKLCPDAALHARNASGLLAIPLSRLHRHYLVWFRPETVQTIDWAGNPHLKVMQAGFAGQLTPRKSFETWHEEVRGCSLPWRASDVETALELRSALLEIVLERAEAVAALAEELTRANKELEAFSYSVSHDLRAPMRHIVGYADLLLETSEVDGKDARFLRNIKDSARFAGKLVDDLLSFSQMGRASLHPARVDMKDLVNSCINRLAMDAGTRRIDWRIGELPDITADPTFLQLAVYNLLSNAVKYTGPREVAEISVSAEDHAEEVVYCVKDNGVGFNADYTHKLFGVFQRLHRMEDFQGTGIGLANVRRIIERHGGRVWAEGAVQQGARFYFALPKQPQFA</sequence>
<dbReference type="Gene3D" id="3.30.565.10">
    <property type="entry name" value="Histidine kinase-like ATPase, C-terminal domain"/>
    <property type="match status" value="1"/>
</dbReference>
<dbReference type="PRINTS" id="PR01033">
    <property type="entry name" value="PHYTOCHROME"/>
</dbReference>
<dbReference type="SMART" id="SM00387">
    <property type="entry name" value="HATPase_c"/>
    <property type="match status" value="1"/>
</dbReference>
<dbReference type="GO" id="GO:0007234">
    <property type="term" value="P:osmosensory signaling via phosphorelay pathway"/>
    <property type="evidence" value="ECO:0007669"/>
    <property type="project" value="TreeGrafter"/>
</dbReference>
<dbReference type="SMART" id="SM00065">
    <property type="entry name" value="GAF"/>
    <property type="match status" value="1"/>
</dbReference>
<dbReference type="InterPro" id="IPR036890">
    <property type="entry name" value="HATPase_C_sf"/>
</dbReference>
<dbReference type="PANTHER" id="PTHR42878">
    <property type="entry name" value="TWO-COMPONENT HISTIDINE KINASE"/>
    <property type="match status" value="1"/>
</dbReference>
<feature type="domain" description="Phytochrome chromophore attachment site" evidence="12">
    <location>
        <begin position="150"/>
        <end position="308"/>
    </location>
</feature>
<feature type="domain" description="Histidine kinase" evidence="13">
    <location>
        <begin position="533"/>
        <end position="745"/>
    </location>
</feature>
<dbReference type="InterPro" id="IPR013515">
    <property type="entry name" value="Phytochrome_cen-reg"/>
</dbReference>
<evidence type="ECO:0000256" key="4">
    <source>
        <dbReference type="ARBA" id="ARBA00012438"/>
    </source>
</evidence>
<dbReference type="AlphaFoldDB" id="A0A6B3SXE3"/>
<dbReference type="InterPro" id="IPR003018">
    <property type="entry name" value="GAF"/>
</dbReference>
<dbReference type="CDD" id="cd00082">
    <property type="entry name" value="HisKA"/>
    <property type="match status" value="1"/>
</dbReference>
<reference evidence="14 15" key="1">
    <citation type="submission" date="2020-02" db="EMBL/GenBank/DDBJ databases">
        <authorList>
            <person name="Kim M.K."/>
        </authorList>
    </citation>
    <scope>NUCLEOTIDE SEQUENCE [LARGE SCALE GENOMIC DNA]</scope>
    <source>
        <strain evidence="14 15">17J57-3</strain>
    </source>
</reference>
<dbReference type="GO" id="GO:0000156">
    <property type="term" value="F:phosphorelay response regulator activity"/>
    <property type="evidence" value="ECO:0007669"/>
    <property type="project" value="TreeGrafter"/>
</dbReference>
<dbReference type="InterPro" id="IPR003661">
    <property type="entry name" value="HisK_dim/P_dom"/>
</dbReference>
<evidence type="ECO:0000256" key="11">
    <source>
        <dbReference type="ARBA" id="ARBA00023170"/>
    </source>
</evidence>
<keyword evidence="7" id="KW-0716">Sensory transduction</keyword>
<evidence type="ECO:0000313" key="15">
    <source>
        <dbReference type="Proteomes" id="UP000482155"/>
    </source>
</evidence>
<evidence type="ECO:0000256" key="6">
    <source>
        <dbReference type="ARBA" id="ARBA00022553"/>
    </source>
</evidence>
<evidence type="ECO:0000256" key="8">
    <source>
        <dbReference type="ARBA" id="ARBA00022679"/>
    </source>
</evidence>
<evidence type="ECO:0000256" key="5">
    <source>
        <dbReference type="ARBA" id="ARBA00022543"/>
    </source>
</evidence>
<comment type="caution">
    <text evidence="14">The sequence shown here is derived from an EMBL/GenBank/DDBJ whole genome shotgun (WGS) entry which is preliminary data.</text>
</comment>
<comment type="similarity">
    <text evidence="3">In the N-terminal section; belongs to the phytochrome family.</text>
</comment>
<keyword evidence="10" id="KW-0157">Chromophore</keyword>
<keyword evidence="9" id="KW-0418">Kinase</keyword>
<dbReference type="GO" id="GO:0000155">
    <property type="term" value="F:phosphorelay sensor kinase activity"/>
    <property type="evidence" value="ECO:0007669"/>
    <property type="project" value="InterPro"/>
</dbReference>
<keyword evidence="6" id="KW-0597">Phosphoprotein</keyword>
<proteinExistence type="inferred from homology"/>
<evidence type="ECO:0000259" key="13">
    <source>
        <dbReference type="PROSITE" id="PS50109"/>
    </source>
</evidence>
<dbReference type="InterPro" id="IPR016132">
    <property type="entry name" value="Phyto_chromo_attachment"/>
</dbReference>
<gene>
    <name evidence="14" type="ORF">G3574_18935</name>
</gene>
<dbReference type="InterPro" id="IPR035965">
    <property type="entry name" value="PAS-like_dom_sf"/>
</dbReference>
<dbReference type="PROSITE" id="PS50109">
    <property type="entry name" value="HIS_KIN"/>
    <property type="match status" value="1"/>
</dbReference>
<dbReference type="GO" id="GO:0006355">
    <property type="term" value="P:regulation of DNA-templated transcription"/>
    <property type="evidence" value="ECO:0007669"/>
    <property type="project" value="InterPro"/>
</dbReference>
<protein>
    <recommendedName>
        <fullName evidence="4">histidine kinase</fullName>
        <ecNumber evidence="4">2.7.13.3</ecNumber>
    </recommendedName>
</protein>
<dbReference type="Gene3D" id="3.30.450.20">
    <property type="entry name" value="PAS domain"/>
    <property type="match status" value="1"/>
</dbReference>
<dbReference type="SUPFAM" id="SSF47384">
    <property type="entry name" value="Homodimeric domain of signal transducing histidine kinase"/>
    <property type="match status" value="1"/>
</dbReference>
<keyword evidence="15" id="KW-1185">Reference proteome</keyword>
<dbReference type="InterPro" id="IPR003594">
    <property type="entry name" value="HATPase_dom"/>
</dbReference>
<dbReference type="GO" id="GO:0030295">
    <property type="term" value="F:protein kinase activator activity"/>
    <property type="evidence" value="ECO:0007669"/>
    <property type="project" value="TreeGrafter"/>
</dbReference>
<dbReference type="Proteomes" id="UP000482155">
    <property type="component" value="Unassembled WGS sequence"/>
</dbReference>
<evidence type="ECO:0000256" key="7">
    <source>
        <dbReference type="ARBA" id="ARBA00022606"/>
    </source>
</evidence>
<accession>A0A6B3SXE3</accession>
<dbReference type="InterPro" id="IPR005467">
    <property type="entry name" value="His_kinase_dom"/>
</dbReference>
<dbReference type="SUPFAM" id="SSF55781">
    <property type="entry name" value="GAF domain-like"/>
    <property type="match status" value="2"/>
</dbReference>
<evidence type="ECO:0000256" key="10">
    <source>
        <dbReference type="ARBA" id="ARBA00022991"/>
    </source>
</evidence>
<dbReference type="Pfam" id="PF00360">
    <property type="entry name" value="PHY"/>
    <property type="match status" value="1"/>
</dbReference>
<dbReference type="InterPro" id="IPR001294">
    <property type="entry name" value="Phytochrome"/>
</dbReference>
<dbReference type="RefSeq" id="WP_163966693.1">
    <property type="nucleotide sequence ID" value="NZ_JAAIVB010000068.1"/>
</dbReference>
<dbReference type="GO" id="GO:0009881">
    <property type="term" value="F:photoreceptor activity"/>
    <property type="evidence" value="ECO:0007669"/>
    <property type="project" value="UniProtKB-KW"/>
</dbReference>
<dbReference type="FunFam" id="3.30.565.10:FF:000006">
    <property type="entry name" value="Sensor histidine kinase WalK"/>
    <property type="match status" value="1"/>
</dbReference>
<comment type="subcellular location">
    <subcellularLocation>
        <location evidence="2">Cell inner membrane</location>
        <topology evidence="2">Multi-pass membrane protein</topology>
    </subcellularLocation>
</comment>
<comment type="catalytic activity">
    <reaction evidence="1">
        <text>ATP + protein L-histidine = ADP + protein N-phospho-L-histidine.</text>
        <dbReference type="EC" id="2.7.13.3"/>
    </reaction>
</comment>
<dbReference type="Gene3D" id="3.30.450.270">
    <property type="match status" value="1"/>
</dbReference>
<evidence type="ECO:0000256" key="9">
    <source>
        <dbReference type="ARBA" id="ARBA00022777"/>
    </source>
</evidence>
<evidence type="ECO:0000259" key="12">
    <source>
        <dbReference type="PROSITE" id="PS50046"/>
    </source>
</evidence>
<keyword evidence="5" id="KW-0600">Photoreceptor protein</keyword>
<name>A0A6B3SXE3_9BURK</name>
<dbReference type="SMART" id="SM00388">
    <property type="entry name" value="HisKA"/>
    <property type="match status" value="1"/>
</dbReference>